<dbReference type="PRINTS" id="PR00019">
    <property type="entry name" value="LEURICHRPT"/>
</dbReference>
<evidence type="ECO:0000256" key="4">
    <source>
        <dbReference type="ARBA" id="ARBA00022729"/>
    </source>
</evidence>
<keyword evidence="10" id="KW-1185">Reference proteome</keyword>
<evidence type="ECO:0000313" key="9">
    <source>
        <dbReference type="EMBL" id="KAL3844701.1"/>
    </source>
</evidence>
<organism evidence="9 10">
    <name type="scientific">Penstemon smallii</name>
    <dbReference type="NCBI Taxonomy" id="265156"/>
    <lineage>
        <taxon>Eukaryota</taxon>
        <taxon>Viridiplantae</taxon>
        <taxon>Streptophyta</taxon>
        <taxon>Embryophyta</taxon>
        <taxon>Tracheophyta</taxon>
        <taxon>Spermatophyta</taxon>
        <taxon>Magnoliopsida</taxon>
        <taxon>eudicotyledons</taxon>
        <taxon>Gunneridae</taxon>
        <taxon>Pentapetalae</taxon>
        <taxon>asterids</taxon>
        <taxon>lamiids</taxon>
        <taxon>Lamiales</taxon>
        <taxon>Plantaginaceae</taxon>
        <taxon>Cheloneae</taxon>
        <taxon>Penstemon</taxon>
    </lineage>
</organism>
<evidence type="ECO:0000256" key="1">
    <source>
        <dbReference type="ARBA" id="ARBA00004236"/>
    </source>
</evidence>
<dbReference type="AlphaFoldDB" id="A0ABD3U5L1"/>
<dbReference type="PROSITE" id="PS51450">
    <property type="entry name" value="LRR"/>
    <property type="match status" value="1"/>
</dbReference>
<dbReference type="SUPFAM" id="SSF52058">
    <property type="entry name" value="L domain-like"/>
    <property type="match status" value="1"/>
</dbReference>
<dbReference type="Pfam" id="PF13855">
    <property type="entry name" value="LRR_8"/>
    <property type="match status" value="1"/>
</dbReference>
<evidence type="ECO:0000313" key="10">
    <source>
        <dbReference type="Proteomes" id="UP001634393"/>
    </source>
</evidence>
<dbReference type="Gene3D" id="3.80.10.10">
    <property type="entry name" value="Ribonuclease Inhibitor"/>
    <property type="match status" value="3"/>
</dbReference>
<dbReference type="GO" id="GO:0005886">
    <property type="term" value="C:plasma membrane"/>
    <property type="evidence" value="ECO:0007669"/>
    <property type="project" value="UniProtKB-SubCell"/>
</dbReference>
<dbReference type="EMBL" id="JBJXBP010000002">
    <property type="protein sequence ID" value="KAL3844701.1"/>
    <property type="molecule type" value="Genomic_DNA"/>
</dbReference>
<protein>
    <submittedName>
        <fullName evidence="9">Uncharacterized protein</fullName>
    </submittedName>
</protein>
<feature type="chain" id="PRO_5044890793" evidence="8">
    <location>
        <begin position="29"/>
        <end position="426"/>
    </location>
</feature>
<dbReference type="GO" id="GO:0006952">
    <property type="term" value="P:defense response"/>
    <property type="evidence" value="ECO:0007669"/>
    <property type="project" value="UniProtKB-ARBA"/>
</dbReference>
<keyword evidence="7" id="KW-0325">Glycoprotein</keyword>
<evidence type="ECO:0000256" key="6">
    <source>
        <dbReference type="ARBA" id="ARBA00023136"/>
    </source>
</evidence>
<keyword evidence="6" id="KW-0472">Membrane</keyword>
<name>A0ABD3U5L1_9LAMI</name>
<accession>A0ABD3U5L1</accession>
<feature type="signal peptide" evidence="8">
    <location>
        <begin position="1"/>
        <end position="28"/>
    </location>
</feature>
<evidence type="ECO:0000256" key="5">
    <source>
        <dbReference type="ARBA" id="ARBA00022737"/>
    </source>
</evidence>
<keyword evidence="4 8" id="KW-0732">Signal</keyword>
<proteinExistence type="predicted"/>
<dbReference type="InterPro" id="IPR001611">
    <property type="entry name" value="Leu-rich_rpt"/>
</dbReference>
<dbReference type="FunFam" id="3.80.10.10:FF:000383">
    <property type="entry name" value="Leucine-rich repeat receptor protein kinase EMS1"/>
    <property type="match status" value="1"/>
</dbReference>
<keyword evidence="5" id="KW-0677">Repeat</keyword>
<sequence>MATIPSSSSFLLFLTIAILINFFLHTHSTTHWQDVQVLKQLKSTINPSLIPQSSCIDSWDFSLDPCDNIFKDKFTCGFRCDVVVDSLSRVTELALDSPGYSGSLSSVSFNLPYLQNLDLSNNNFTGSLPGSLSLLIRLNRLGFSRNSLSGPVPDSVGSLLTLQELYLDNNMLTGEIPLSFNGLKNLKRLEIQGNGFGGGFPELTQLGNLNFLDASDNGFSGGLPENLPPSLIELVMRNNQLEGNIPVGVLGLSSLQVVDLSHNKLNGSVPAGLFAHPSLEQLTLSYNQFGWVQVPADSGLSSQLISVDLSNNEIRGFLPGFMGLMPRLSALALENNKFSGLIPTQYIVKVSDSGTGMGMAQFERLLLGGNYLYGPIPGQFLDLKPDSITVRLGDNCLYRCPLRLFFCEGGVQKSLMECRAFGPIIP</sequence>
<gene>
    <name evidence="9" type="ORF">ACJIZ3_002104</name>
</gene>
<evidence type="ECO:0000256" key="3">
    <source>
        <dbReference type="ARBA" id="ARBA00022614"/>
    </source>
</evidence>
<dbReference type="SMART" id="SM00369">
    <property type="entry name" value="LRR_TYP"/>
    <property type="match status" value="3"/>
</dbReference>
<dbReference type="GO" id="GO:0051707">
    <property type="term" value="P:response to other organism"/>
    <property type="evidence" value="ECO:0007669"/>
    <property type="project" value="UniProtKB-ARBA"/>
</dbReference>
<evidence type="ECO:0000256" key="7">
    <source>
        <dbReference type="ARBA" id="ARBA00023180"/>
    </source>
</evidence>
<dbReference type="PANTHER" id="PTHR48009">
    <property type="entry name" value="LEUCINE-RICH REPEAT (LRR) FAMILY PROTEIN"/>
    <property type="match status" value="1"/>
</dbReference>
<dbReference type="InterPro" id="IPR003591">
    <property type="entry name" value="Leu-rich_rpt_typical-subtyp"/>
</dbReference>
<comment type="caution">
    <text evidence="9">The sequence shown here is derived from an EMBL/GenBank/DDBJ whole genome shotgun (WGS) entry which is preliminary data.</text>
</comment>
<evidence type="ECO:0000256" key="2">
    <source>
        <dbReference type="ARBA" id="ARBA00022475"/>
    </source>
</evidence>
<dbReference type="Proteomes" id="UP001634393">
    <property type="component" value="Unassembled WGS sequence"/>
</dbReference>
<comment type="subcellular location">
    <subcellularLocation>
        <location evidence="1">Cell membrane</location>
    </subcellularLocation>
</comment>
<dbReference type="InterPro" id="IPR053213">
    <property type="entry name" value="RLP29"/>
</dbReference>
<evidence type="ECO:0000256" key="8">
    <source>
        <dbReference type="SAM" id="SignalP"/>
    </source>
</evidence>
<reference evidence="9 10" key="1">
    <citation type="submission" date="2024-12" db="EMBL/GenBank/DDBJ databases">
        <title>The unique morphological basis and parallel evolutionary history of personate flowers in Penstemon.</title>
        <authorList>
            <person name="Depatie T.H."/>
            <person name="Wessinger C.A."/>
        </authorList>
    </citation>
    <scope>NUCLEOTIDE SEQUENCE [LARGE SCALE GENOMIC DNA]</scope>
    <source>
        <strain evidence="9">WTNN_2</strain>
        <tissue evidence="9">Leaf</tissue>
    </source>
</reference>
<dbReference type="Pfam" id="PF00560">
    <property type="entry name" value="LRR_1"/>
    <property type="match status" value="3"/>
</dbReference>
<dbReference type="FunFam" id="3.80.10.10:FF:000041">
    <property type="entry name" value="LRR receptor-like serine/threonine-protein kinase ERECTA"/>
    <property type="match status" value="1"/>
</dbReference>
<keyword evidence="2" id="KW-1003">Cell membrane</keyword>
<dbReference type="InterPro" id="IPR032675">
    <property type="entry name" value="LRR_dom_sf"/>
</dbReference>
<dbReference type="PANTHER" id="PTHR48009:SF7">
    <property type="entry name" value="LEUCINE-RICH REPEAT (LRR) FAMILY PROTEIN"/>
    <property type="match status" value="1"/>
</dbReference>
<keyword evidence="3" id="KW-0433">Leucine-rich repeat</keyword>